<reference evidence="3 4" key="1">
    <citation type="submission" date="2020-08" db="EMBL/GenBank/DDBJ databases">
        <title>Cohnella phylogeny.</title>
        <authorList>
            <person name="Dunlap C."/>
        </authorList>
    </citation>
    <scope>NUCLEOTIDE SEQUENCE [LARGE SCALE GENOMIC DNA]</scope>
    <source>
        <strain evidence="3 4">DSM 28246</strain>
    </source>
</reference>
<accession>A0A7X0VHI6</accession>
<protein>
    <submittedName>
        <fullName evidence="3">DUF58 domain-containing protein</fullName>
    </submittedName>
</protein>
<keyword evidence="4" id="KW-1185">Reference proteome</keyword>
<keyword evidence="1" id="KW-1133">Transmembrane helix</keyword>
<feature type="transmembrane region" description="Helical" evidence="1">
    <location>
        <begin position="9"/>
        <end position="26"/>
    </location>
</feature>
<feature type="transmembrane region" description="Helical" evidence="1">
    <location>
        <begin position="32"/>
        <end position="48"/>
    </location>
</feature>
<dbReference type="AlphaFoldDB" id="A0A7X0VHI6"/>
<keyword evidence="1" id="KW-0812">Transmembrane</keyword>
<proteinExistence type="predicted"/>
<organism evidence="3 4">
    <name type="scientific">Cohnella nanjingensis</name>
    <dbReference type="NCBI Taxonomy" id="1387779"/>
    <lineage>
        <taxon>Bacteria</taxon>
        <taxon>Bacillati</taxon>
        <taxon>Bacillota</taxon>
        <taxon>Bacilli</taxon>
        <taxon>Bacillales</taxon>
        <taxon>Paenibacillaceae</taxon>
        <taxon>Cohnella</taxon>
    </lineage>
</organism>
<evidence type="ECO:0000259" key="2">
    <source>
        <dbReference type="Pfam" id="PF01882"/>
    </source>
</evidence>
<dbReference type="Proteomes" id="UP000547209">
    <property type="component" value="Unassembled WGS sequence"/>
</dbReference>
<name>A0A7X0VHI6_9BACL</name>
<evidence type="ECO:0000256" key="1">
    <source>
        <dbReference type="SAM" id="Phobius"/>
    </source>
</evidence>
<evidence type="ECO:0000313" key="3">
    <source>
        <dbReference type="EMBL" id="MBB6673931.1"/>
    </source>
</evidence>
<dbReference type="PANTHER" id="PTHR34351:SF2">
    <property type="entry name" value="DUF58 DOMAIN-CONTAINING PROTEIN"/>
    <property type="match status" value="1"/>
</dbReference>
<dbReference type="EMBL" id="JACJVP010000042">
    <property type="protein sequence ID" value="MBB6673931.1"/>
    <property type="molecule type" value="Genomic_DNA"/>
</dbReference>
<feature type="domain" description="DUF58" evidence="2">
    <location>
        <begin position="208"/>
        <end position="330"/>
    </location>
</feature>
<dbReference type="RefSeq" id="WP_185671781.1">
    <property type="nucleotide sequence ID" value="NZ_JACJVP010000042.1"/>
</dbReference>
<comment type="caution">
    <text evidence="3">The sequence shown here is derived from an EMBL/GenBank/DDBJ whole genome shotgun (WGS) entry which is preliminary data.</text>
</comment>
<dbReference type="InterPro" id="IPR002881">
    <property type="entry name" value="DUF58"/>
</dbReference>
<gene>
    <name evidence="3" type="ORF">H7C19_24920</name>
</gene>
<dbReference type="Pfam" id="PF01882">
    <property type="entry name" value="DUF58"/>
    <property type="match status" value="1"/>
</dbReference>
<sequence>MMRLPIPRFGWVCAVLYVVSLMFVVFQGGKTSLMLFVMINALGAYLLLGRWSGIGGVRGARSLDGTAGASGMLSAGSRIRVRLQMQIPGFWPLPYIIVREKLARATGSETQEYELSFVPDYRRRGAIGYETAPLRRGRYQFLATHCSTRDIFGLFEHKGSFSEPLALRVMPRTIDLLEWRHMKRSRTGAFQQKVTSLWARETTQIDGVREYIHGDRMSRVHWNATARTGQWKSKEYEREALPRFVLVLDCRQAAYRTADGFELAVSVAASLLELALRRGMPVGFVSAGAKRAWFGAGRAPVTREQIMDHLIDIEADGQGELGEVLHEAAERFETGANLVLISPSTDDSTAVALDALDSRRIAPSHVHIAERAPTSEDSRRLGHWSRLFQAKHWEVCTVARLEDLPRAMEAGSA</sequence>
<dbReference type="PANTHER" id="PTHR34351">
    <property type="entry name" value="SLR1927 PROTEIN-RELATED"/>
    <property type="match status" value="1"/>
</dbReference>
<keyword evidence="1" id="KW-0472">Membrane</keyword>
<evidence type="ECO:0000313" key="4">
    <source>
        <dbReference type="Proteomes" id="UP000547209"/>
    </source>
</evidence>